<dbReference type="InterPro" id="IPR024535">
    <property type="entry name" value="RHGA/B-epi-like_pectate_lyase"/>
</dbReference>
<dbReference type="PANTHER" id="PTHR33928:SF2">
    <property type="entry name" value="PECTATE LYASE SUPERFAMILY PROTEIN DOMAIN-CONTAINING PROTEIN-RELATED"/>
    <property type="match status" value="1"/>
</dbReference>
<feature type="chain" id="PRO_5047128773" evidence="2">
    <location>
        <begin position="18"/>
        <end position="837"/>
    </location>
</feature>
<protein>
    <submittedName>
        <fullName evidence="4">Exo-beta-1,3-glucanae</fullName>
    </submittedName>
</protein>
<feature type="region of interest" description="Disordered" evidence="1">
    <location>
        <begin position="45"/>
        <end position="87"/>
    </location>
</feature>
<dbReference type="InterPro" id="IPR039279">
    <property type="entry name" value="QRT3-like"/>
</dbReference>
<dbReference type="InterPro" id="IPR012334">
    <property type="entry name" value="Pectin_lyas_fold"/>
</dbReference>
<keyword evidence="5" id="KW-1185">Reference proteome</keyword>
<evidence type="ECO:0000259" key="3">
    <source>
        <dbReference type="Pfam" id="PF12708"/>
    </source>
</evidence>
<dbReference type="Gene3D" id="2.160.20.10">
    <property type="entry name" value="Single-stranded right-handed beta-helix, Pectin lyase-like"/>
    <property type="match status" value="2"/>
</dbReference>
<gene>
    <name evidence="4" type="ORF">SUNI508_05942</name>
</gene>
<keyword evidence="2" id="KW-0732">Signal</keyword>
<dbReference type="InterPro" id="IPR011050">
    <property type="entry name" value="Pectin_lyase_fold/virulence"/>
</dbReference>
<dbReference type="SUPFAM" id="SSF51126">
    <property type="entry name" value="Pectin lyase-like"/>
    <property type="match status" value="2"/>
</dbReference>
<sequence>MHFQSLIFVSCFASAIAARHPHKPRQHNQEVKTITISLSRCSDFPESTPTTAGGHEAYSVSSPPALSAPTGRPYGTTKPSTISSANPASSTCSYWLEDVKHQGIASFNKDAANYTVFRNVRDYGAKGDGVTDDTKAINLAISDGDRCAPGTCASSTTTPALVYFPPGTYAVSGAIVGYYYTQIIGNPNCLPVIKATSDFSDAWVFDGNQYGANGLGWGATNVFWRQIRNFVIDMTDIPASKAVYGVHWAVSQATSLQNIVFQMSSAAGTQHAGLFIEEGSGGFVTDLVFYGGLYGLNVGNQQYTMRNLTFYNSVTAIRQIWDWGWTYSGISINNCQIGLDLTSLRADKSQDVGSVVLYDSQITNTPVGIWTARNKTSTAPSGGSLVLENVALNNVGIAVQGFHNETILAGSSGSSIITAWGQGHAYTASRGPITFQNSISANKRPFTLAPGRGYYARSKPQYEQVPVSQIVSIRDAGARGDGKTDDSDVINAALQTAAASGKVVYFDAGNYKVTKTIFIPIGSKITGESFPVILSSGSYFADINNPKPVVQVGKPGDTGKVEWTDTIVSTQGAQAGAILIEWNLATVSSPSGMWDVHTRIGGFTGSQLQVDECPKTPNITVTKANLDENCIAAFQSMHVTKSAAGLYMENCWFWVADHDVDDASLTQITVYAGRGLLIESTLGNVWLIGTAVEHHVLYEYQLANTKNIMMGQIQTETAYYQPNPDATIPFPTVASLHDPVLAKGQDGWGLRVVNSTDAFIYGAGLYSFFINYNVTCAQQDADDKCQTRIASFEDSSVSVYNLNTVGTSSMATVNGRDIASWADNRNNFVSTIAWLRT</sequence>
<feature type="domain" description="Rhamnogalacturonase A/B/Epimerase-like pectate lyase" evidence="3">
    <location>
        <begin position="117"/>
        <end position="340"/>
    </location>
</feature>
<organism evidence="4 5">
    <name type="scientific">Seiridium unicorne</name>
    <dbReference type="NCBI Taxonomy" id="138068"/>
    <lineage>
        <taxon>Eukaryota</taxon>
        <taxon>Fungi</taxon>
        <taxon>Dikarya</taxon>
        <taxon>Ascomycota</taxon>
        <taxon>Pezizomycotina</taxon>
        <taxon>Sordariomycetes</taxon>
        <taxon>Xylariomycetidae</taxon>
        <taxon>Amphisphaeriales</taxon>
        <taxon>Sporocadaceae</taxon>
        <taxon>Seiridium</taxon>
    </lineage>
</organism>
<evidence type="ECO:0000256" key="1">
    <source>
        <dbReference type="SAM" id="MobiDB-lite"/>
    </source>
</evidence>
<comment type="caution">
    <text evidence="4">The sequence shown here is derived from an EMBL/GenBank/DDBJ whole genome shotgun (WGS) entry which is preliminary data.</text>
</comment>
<dbReference type="CDD" id="cd23668">
    <property type="entry name" value="GH55_beta13glucanase-like"/>
    <property type="match status" value="1"/>
</dbReference>
<evidence type="ECO:0000313" key="5">
    <source>
        <dbReference type="Proteomes" id="UP001408356"/>
    </source>
</evidence>
<feature type="compositionally biased region" description="Polar residues" evidence="1">
    <location>
        <begin position="77"/>
        <end position="87"/>
    </location>
</feature>
<reference evidence="4 5" key="1">
    <citation type="journal article" date="2024" name="J. Plant Pathol.">
        <title>Sequence and assembly of the genome of Seiridium unicorne, isolate CBS 538.82, causal agent of cypress canker disease.</title>
        <authorList>
            <person name="Scali E."/>
            <person name="Rocca G.D."/>
            <person name="Danti R."/>
            <person name="Garbelotto M."/>
            <person name="Barberini S."/>
            <person name="Baroncelli R."/>
            <person name="Emiliani G."/>
        </authorList>
    </citation>
    <scope>NUCLEOTIDE SEQUENCE [LARGE SCALE GENOMIC DNA]</scope>
    <source>
        <strain evidence="4 5">BM-138-508</strain>
    </source>
</reference>
<dbReference type="PANTHER" id="PTHR33928">
    <property type="entry name" value="POLYGALACTURONASE QRT3"/>
    <property type="match status" value="1"/>
</dbReference>
<dbReference type="Pfam" id="PF12708">
    <property type="entry name" value="Pect-lyase_RHGA_epim"/>
    <property type="match status" value="2"/>
</dbReference>
<accession>A0ABR2V3L5</accession>
<evidence type="ECO:0000256" key="2">
    <source>
        <dbReference type="SAM" id="SignalP"/>
    </source>
</evidence>
<feature type="signal peptide" evidence="2">
    <location>
        <begin position="1"/>
        <end position="17"/>
    </location>
</feature>
<evidence type="ECO:0000313" key="4">
    <source>
        <dbReference type="EMBL" id="KAK9421404.1"/>
    </source>
</evidence>
<name>A0ABR2V3L5_9PEZI</name>
<dbReference type="Proteomes" id="UP001408356">
    <property type="component" value="Unassembled WGS sequence"/>
</dbReference>
<feature type="domain" description="Rhamnogalacturonase A/B/Epimerase-like pectate lyase" evidence="3">
    <location>
        <begin position="471"/>
        <end position="538"/>
    </location>
</feature>
<dbReference type="EMBL" id="JARVKF010000190">
    <property type="protein sequence ID" value="KAK9421404.1"/>
    <property type="molecule type" value="Genomic_DNA"/>
</dbReference>
<proteinExistence type="predicted"/>